<dbReference type="Gene3D" id="1.10.1200.10">
    <property type="entry name" value="ACP-like"/>
    <property type="match status" value="1"/>
</dbReference>
<feature type="domain" description="Carrier" evidence="1">
    <location>
        <begin position="4"/>
        <end position="82"/>
    </location>
</feature>
<dbReference type="RefSeq" id="WP_239311702.1">
    <property type="nucleotide sequence ID" value="NZ_BAAAZQ010000002.1"/>
</dbReference>
<name>A0ABQ4EIC0_9ACTN</name>
<organism evidence="2 3">
    <name type="scientific">Plantactinospora mayteni</name>
    <dbReference type="NCBI Taxonomy" id="566021"/>
    <lineage>
        <taxon>Bacteria</taxon>
        <taxon>Bacillati</taxon>
        <taxon>Actinomycetota</taxon>
        <taxon>Actinomycetes</taxon>
        <taxon>Micromonosporales</taxon>
        <taxon>Micromonosporaceae</taxon>
        <taxon>Plantactinospora</taxon>
    </lineage>
</organism>
<dbReference type="InterPro" id="IPR036736">
    <property type="entry name" value="ACP-like_sf"/>
</dbReference>
<dbReference type="Pfam" id="PF00550">
    <property type="entry name" value="PP-binding"/>
    <property type="match status" value="1"/>
</dbReference>
<accession>A0ABQ4EIC0</accession>
<keyword evidence="3" id="KW-1185">Reference proteome</keyword>
<reference evidence="2 3" key="1">
    <citation type="submission" date="2021-01" db="EMBL/GenBank/DDBJ databases">
        <title>Whole genome shotgun sequence of Plantactinospora mayteni NBRC 109088.</title>
        <authorList>
            <person name="Komaki H."/>
            <person name="Tamura T."/>
        </authorList>
    </citation>
    <scope>NUCLEOTIDE SEQUENCE [LARGE SCALE GENOMIC DNA]</scope>
    <source>
        <strain evidence="2 3">NBRC 109088</strain>
    </source>
</reference>
<evidence type="ECO:0000259" key="1">
    <source>
        <dbReference type="PROSITE" id="PS50075"/>
    </source>
</evidence>
<evidence type="ECO:0000313" key="2">
    <source>
        <dbReference type="EMBL" id="GIG94473.1"/>
    </source>
</evidence>
<dbReference type="PROSITE" id="PS50075">
    <property type="entry name" value="CARRIER"/>
    <property type="match status" value="1"/>
</dbReference>
<gene>
    <name evidence="2" type="ORF">Pma05_10460</name>
</gene>
<dbReference type="SUPFAM" id="SSF47336">
    <property type="entry name" value="ACP-like"/>
    <property type="match status" value="1"/>
</dbReference>
<dbReference type="Proteomes" id="UP000621500">
    <property type="component" value="Unassembled WGS sequence"/>
</dbReference>
<dbReference type="EMBL" id="BONX01000004">
    <property type="protein sequence ID" value="GIG94473.1"/>
    <property type="molecule type" value="Genomic_DNA"/>
</dbReference>
<protein>
    <recommendedName>
        <fullName evidence="1">Carrier domain-containing protein</fullName>
    </recommendedName>
</protein>
<comment type="caution">
    <text evidence="2">The sequence shown here is derived from an EMBL/GenBank/DDBJ whole genome shotgun (WGS) entry which is preliminary data.</text>
</comment>
<evidence type="ECO:0000313" key="3">
    <source>
        <dbReference type="Proteomes" id="UP000621500"/>
    </source>
</evidence>
<sequence length="87" mass="9639">MSRIEWSADFERVLRRYLPLLGADTPLTPELSLTEHGLDSLGTVSLLLDLEDTFDVTIPDELLTLTSFASPGAWWDMLTKVGASNES</sequence>
<dbReference type="InterPro" id="IPR009081">
    <property type="entry name" value="PP-bd_ACP"/>
</dbReference>
<proteinExistence type="predicted"/>